<keyword evidence="5" id="KW-0677">Repeat</keyword>
<keyword evidence="4" id="KW-0479">Metal-binding</keyword>
<name>A0A9P4M071_9PEZI</name>
<dbReference type="GO" id="GO:0061630">
    <property type="term" value="F:ubiquitin protein ligase activity"/>
    <property type="evidence" value="ECO:0007669"/>
    <property type="project" value="UniProtKB-EC"/>
</dbReference>
<feature type="non-terminal residue" evidence="10">
    <location>
        <position position="1"/>
    </location>
</feature>
<keyword evidence="8" id="KW-0862">Zinc</keyword>
<evidence type="ECO:0000256" key="7">
    <source>
        <dbReference type="ARBA" id="ARBA00022786"/>
    </source>
</evidence>
<keyword evidence="6" id="KW-0863">Zinc-finger</keyword>
<accession>A0A9P4M071</accession>
<feature type="domain" description="RING-type" evidence="9">
    <location>
        <begin position="9"/>
        <end position="183"/>
    </location>
</feature>
<dbReference type="InterPro" id="IPR031127">
    <property type="entry name" value="E3_UB_ligase_RBR"/>
</dbReference>
<dbReference type="AlphaFoldDB" id="A0A9P4M071"/>
<keyword evidence="7" id="KW-0833">Ubl conjugation pathway</keyword>
<evidence type="ECO:0000256" key="5">
    <source>
        <dbReference type="ARBA" id="ARBA00022737"/>
    </source>
</evidence>
<evidence type="ECO:0000313" key="11">
    <source>
        <dbReference type="Proteomes" id="UP000799776"/>
    </source>
</evidence>
<evidence type="ECO:0000256" key="4">
    <source>
        <dbReference type="ARBA" id="ARBA00022723"/>
    </source>
</evidence>
<dbReference type="GO" id="GO:0016567">
    <property type="term" value="P:protein ubiquitination"/>
    <property type="evidence" value="ECO:0007669"/>
    <property type="project" value="InterPro"/>
</dbReference>
<dbReference type="Pfam" id="PF01485">
    <property type="entry name" value="IBR"/>
    <property type="match status" value="1"/>
</dbReference>
<dbReference type="InterPro" id="IPR002867">
    <property type="entry name" value="IBR_dom"/>
</dbReference>
<evidence type="ECO:0000259" key="9">
    <source>
        <dbReference type="PROSITE" id="PS51873"/>
    </source>
</evidence>
<dbReference type="GO" id="GO:0008270">
    <property type="term" value="F:zinc ion binding"/>
    <property type="evidence" value="ECO:0007669"/>
    <property type="project" value="UniProtKB-KW"/>
</dbReference>
<dbReference type="PROSITE" id="PS51873">
    <property type="entry name" value="TRIAD"/>
    <property type="match status" value="1"/>
</dbReference>
<comment type="caution">
    <text evidence="10">The sequence shown here is derived from an EMBL/GenBank/DDBJ whole genome shotgun (WGS) entry which is preliminary data.</text>
</comment>
<dbReference type="EC" id="2.3.2.31" evidence="2"/>
<dbReference type="EMBL" id="ML978711">
    <property type="protein sequence ID" value="KAF2091945.1"/>
    <property type="molecule type" value="Genomic_DNA"/>
</dbReference>
<dbReference type="InterPro" id="IPR044066">
    <property type="entry name" value="TRIAD_supradom"/>
</dbReference>
<evidence type="ECO:0000256" key="2">
    <source>
        <dbReference type="ARBA" id="ARBA00012251"/>
    </source>
</evidence>
<comment type="catalytic activity">
    <reaction evidence="1">
        <text>[E2 ubiquitin-conjugating enzyme]-S-ubiquitinyl-L-cysteine + [acceptor protein]-L-lysine = [E2 ubiquitin-conjugating enzyme]-L-cysteine + [acceptor protein]-N(6)-ubiquitinyl-L-lysine.</text>
        <dbReference type="EC" id="2.3.2.31"/>
    </reaction>
</comment>
<evidence type="ECO:0000256" key="1">
    <source>
        <dbReference type="ARBA" id="ARBA00001798"/>
    </source>
</evidence>
<feature type="non-terminal residue" evidence="10">
    <location>
        <position position="183"/>
    </location>
</feature>
<evidence type="ECO:0000256" key="6">
    <source>
        <dbReference type="ARBA" id="ARBA00022771"/>
    </source>
</evidence>
<dbReference type="Proteomes" id="UP000799776">
    <property type="component" value="Unassembled WGS sequence"/>
</dbReference>
<dbReference type="PANTHER" id="PTHR11685">
    <property type="entry name" value="RBR FAMILY RING FINGER AND IBR DOMAIN-CONTAINING"/>
    <property type="match status" value="1"/>
</dbReference>
<protein>
    <recommendedName>
        <fullName evidence="2">RBR-type E3 ubiquitin transferase</fullName>
        <ecNumber evidence="2">2.3.2.31</ecNumber>
    </recommendedName>
</protein>
<evidence type="ECO:0000256" key="8">
    <source>
        <dbReference type="ARBA" id="ARBA00022833"/>
    </source>
</evidence>
<keyword evidence="11" id="KW-1185">Reference proteome</keyword>
<evidence type="ECO:0000313" key="10">
    <source>
        <dbReference type="EMBL" id="KAF2091945.1"/>
    </source>
</evidence>
<proteinExistence type="predicted"/>
<dbReference type="OrthoDB" id="10009520at2759"/>
<keyword evidence="3" id="KW-0808">Transferase</keyword>
<gene>
    <name evidence="10" type="ORF">K490DRAFT_12210</name>
</gene>
<dbReference type="SUPFAM" id="SSF57850">
    <property type="entry name" value="RING/U-box"/>
    <property type="match status" value="1"/>
</dbReference>
<reference evidence="10" key="1">
    <citation type="journal article" date="2020" name="Stud. Mycol.">
        <title>101 Dothideomycetes genomes: a test case for predicting lifestyles and emergence of pathogens.</title>
        <authorList>
            <person name="Haridas S."/>
            <person name="Albert R."/>
            <person name="Binder M."/>
            <person name="Bloem J."/>
            <person name="Labutti K."/>
            <person name="Salamov A."/>
            <person name="Andreopoulos B."/>
            <person name="Baker S."/>
            <person name="Barry K."/>
            <person name="Bills G."/>
            <person name="Bluhm B."/>
            <person name="Cannon C."/>
            <person name="Castanera R."/>
            <person name="Culley D."/>
            <person name="Daum C."/>
            <person name="Ezra D."/>
            <person name="Gonzalez J."/>
            <person name="Henrissat B."/>
            <person name="Kuo A."/>
            <person name="Liang C."/>
            <person name="Lipzen A."/>
            <person name="Lutzoni F."/>
            <person name="Magnuson J."/>
            <person name="Mondo S."/>
            <person name="Nolan M."/>
            <person name="Ohm R."/>
            <person name="Pangilinan J."/>
            <person name="Park H.-J."/>
            <person name="Ramirez L."/>
            <person name="Alfaro M."/>
            <person name="Sun H."/>
            <person name="Tritt A."/>
            <person name="Yoshinaga Y."/>
            <person name="Zwiers L.-H."/>
            <person name="Turgeon B."/>
            <person name="Goodwin S."/>
            <person name="Spatafora J."/>
            <person name="Crous P."/>
            <person name="Grigoriev I."/>
        </authorList>
    </citation>
    <scope>NUCLEOTIDE SEQUENCE</scope>
    <source>
        <strain evidence="10">CBS 121410</strain>
    </source>
</reference>
<evidence type="ECO:0000256" key="3">
    <source>
        <dbReference type="ARBA" id="ARBA00022679"/>
    </source>
</evidence>
<organism evidence="10 11">
    <name type="scientific">Saccharata proteae CBS 121410</name>
    <dbReference type="NCBI Taxonomy" id="1314787"/>
    <lineage>
        <taxon>Eukaryota</taxon>
        <taxon>Fungi</taxon>
        <taxon>Dikarya</taxon>
        <taxon>Ascomycota</taxon>
        <taxon>Pezizomycotina</taxon>
        <taxon>Dothideomycetes</taxon>
        <taxon>Dothideomycetes incertae sedis</taxon>
        <taxon>Botryosphaeriales</taxon>
        <taxon>Saccharataceae</taxon>
        <taxon>Saccharata</taxon>
    </lineage>
</organism>
<sequence length="183" mass="20167">PPPKRRKVGPMPCIICGIEYTELYKVCTGGHHYWCNDCIADAFRAAITDPTRMPPRCCGMIPPYHGLGFLSEEERAVFRAKLEEWMTPNPTYCPVKTCSAFISPRILRAAANTTFTANHATLACPKCAANLCGKCHQLTHPDLTDCPVVELDQALAAMLTHEGYKSCPKCGHAVKKRGGCMHM</sequence>